<dbReference type="EMBL" id="CP121472">
    <property type="protein sequence ID" value="WPL18138.1"/>
    <property type="molecule type" value="Genomic_DNA"/>
</dbReference>
<reference evidence="1 2" key="1">
    <citation type="journal article" date="2023" name="Microorganisms">
        <title>Thiorhodovibrio frisius and Trv. litoralis spp. nov., Two Novel Members from a Clade of Fastidious Purple Sulfur Bacteria That Exhibit Unique Red-Shifted Light-Harvesting Capabilities.</title>
        <authorList>
            <person name="Methner A."/>
            <person name="Kuzyk S.B."/>
            <person name="Petersen J."/>
            <person name="Bauer S."/>
            <person name="Brinkmann H."/>
            <person name="Sichau K."/>
            <person name="Wanner G."/>
            <person name="Wolf J."/>
            <person name="Neumann-Schaal M."/>
            <person name="Henke P."/>
            <person name="Tank M."/>
            <person name="Sproer C."/>
            <person name="Bunk B."/>
            <person name="Overmann J."/>
        </authorList>
    </citation>
    <scope>NUCLEOTIDE SEQUENCE [LARGE SCALE GENOMIC DNA]</scope>
    <source>
        <strain evidence="1 2">DSM 6702</strain>
    </source>
</reference>
<evidence type="ECO:0000313" key="2">
    <source>
        <dbReference type="Proteomes" id="UP001432180"/>
    </source>
</evidence>
<organism evidence="1 2">
    <name type="scientific">Thiorhodovibrio winogradskyi</name>
    <dbReference type="NCBI Taxonomy" id="77007"/>
    <lineage>
        <taxon>Bacteria</taxon>
        <taxon>Pseudomonadati</taxon>
        <taxon>Pseudomonadota</taxon>
        <taxon>Gammaproteobacteria</taxon>
        <taxon>Chromatiales</taxon>
        <taxon>Chromatiaceae</taxon>
        <taxon>Thiorhodovibrio</taxon>
    </lineage>
</organism>
<name>A0ABZ0SBT2_9GAMM</name>
<dbReference type="Proteomes" id="UP001432180">
    <property type="component" value="Chromosome"/>
</dbReference>
<accession>A0ABZ0SBT2</accession>
<gene>
    <name evidence="1" type="ORF">Thiowin_03195</name>
</gene>
<keyword evidence="2" id="KW-1185">Reference proteome</keyword>
<dbReference type="RefSeq" id="WP_328983920.1">
    <property type="nucleotide sequence ID" value="NZ_CP121472.1"/>
</dbReference>
<evidence type="ECO:0000313" key="1">
    <source>
        <dbReference type="EMBL" id="WPL18138.1"/>
    </source>
</evidence>
<sequence>MNNLAHPPIQQARAKLRVMSADEEARYWAEAREKAMRDEATLLGDAHDQGFEEGRTCEACIEQGDLGDRWLVCAHGVDQIDQQFWFFGEEAEENVIILRIEQVVGFGHGEGQLWFGGESGGSMSPGTEQSGQPLSHDAVNDVALGSRARLGQPKIHQLGRMSFKRGQRVDQRCGHFGKRGLDDVLIALVGQTHGKDGVALRQNTRRQFRRALANQTEREAVLASFLGEAGEGAARWLKAPARRARAK</sequence>
<protein>
    <submittedName>
        <fullName evidence="1">Uncharacterized protein</fullName>
    </submittedName>
</protein>
<proteinExistence type="predicted"/>